<dbReference type="SUPFAM" id="SSF53067">
    <property type="entry name" value="Actin-like ATPase domain"/>
    <property type="match status" value="1"/>
</dbReference>
<keyword evidence="2" id="KW-0808">Transferase</keyword>
<keyword evidence="3" id="KW-1185">Reference proteome</keyword>
<name>A0A317T3V5_9CHLB</name>
<comment type="similarity">
    <text evidence="1">Belongs to the ROK (NagC/XylR) family.</text>
</comment>
<organism evidence="2 3">
    <name type="scientific">Prosthecochloris marina</name>
    <dbReference type="NCBI Taxonomy" id="2017681"/>
    <lineage>
        <taxon>Bacteria</taxon>
        <taxon>Pseudomonadati</taxon>
        <taxon>Chlorobiota</taxon>
        <taxon>Chlorobiia</taxon>
        <taxon>Chlorobiales</taxon>
        <taxon>Chlorobiaceae</taxon>
        <taxon>Prosthecochloris</taxon>
    </lineage>
</organism>
<dbReference type="InterPro" id="IPR043129">
    <property type="entry name" value="ATPase_NBD"/>
</dbReference>
<dbReference type="AlphaFoldDB" id="A0A317T3V5"/>
<protein>
    <submittedName>
        <fullName evidence="2">Sugar kinase</fullName>
    </submittedName>
</protein>
<dbReference type="InterPro" id="IPR049874">
    <property type="entry name" value="ROK_cs"/>
</dbReference>
<dbReference type="RefSeq" id="WP_110024072.1">
    <property type="nucleotide sequence ID" value="NZ_PDNZ01000008.1"/>
</dbReference>
<dbReference type="PANTHER" id="PTHR18964:SF149">
    <property type="entry name" value="BIFUNCTIONAL UDP-N-ACETYLGLUCOSAMINE 2-EPIMERASE_N-ACETYLMANNOSAMINE KINASE"/>
    <property type="match status" value="1"/>
</dbReference>
<dbReference type="PROSITE" id="PS01125">
    <property type="entry name" value="ROK"/>
    <property type="match status" value="1"/>
</dbReference>
<dbReference type="PANTHER" id="PTHR18964">
    <property type="entry name" value="ROK (REPRESSOR, ORF, KINASE) FAMILY"/>
    <property type="match status" value="1"/>
</dbReference>
<comment type="caution">
    <text evidence="2">The sequence shown here is derived from an EMBL/GenBank/DDBJ whole genome shotgun (WGS) entry which is preliminary data.</text>
</comment>
<evidence type="ECO:0000313" key="2">
    <source>
        <dbReference type="EMBL" id="PWW81284.1"/>
    </source>
</evidence>
<dbReference type="OrthoDB" id="9810372at2"/>
<proteinExistence type="inferred from homology"/>
<dbReference type="GO" id="GO:0008761">
    <property type="term" value="F:UDP-N-acetylglucosamine 2-epimerase activity"/>
    <property type="evidence" value="ECO:0007669"/>
    <property type="project" value="TreeGrafter"/>
</dbReference>
<dbReference type="InterPro" id="IPR000600">
    <property type="entry name" value="ROK"/>
</dbReference>
<reference evidence="3" key="1">
    <citation type="submission" date="2017-10" db="EMBL/GenBank/DDBJ databases">
        <authorList>
            <person name="Gaisin V.A."/>
            <person name="Rysina M.S."/>
            <person name="Grouzdev D.S."/>
        </authorList>
    </citation>
    <scope>NUCLEOTIDE SEQUENCE [LARGE SCALE GENOMIC DNA]</scope>
    <source>
        <strain evidence="3">V1</strain>
    </source>
</reference>
<dbReference type="CDD" id="cd24066">
    <property type="entry name" value="ASKHA_NBD_ROK_EcFRK-like"/>
    <property type="match status" value="1"/>
</dbReference>
<sequence length="305" mass="32186">MAQYWGIDLGGTKIEGVVLDESKKPLVRLRIPTEASGGYRHILSRVQKLLQMMADECGFTLPSVVGIGTPGRIDVNTGLLKNSNTVCLNGKPVQVDFQELLRAEVVIENDANSFALAESLFGAGRKTMRQGTGIAFGIILGTGVGGGIVCGETVVHGAHGIAGEWGHNELLPDGELCYCGRKGCVETVLSGPALERFYTIRSGGMWKSLKEIAATAEADQAAGETIERLLKGFGKAIAQVINILDPHIIIVGGGVSNVEALYSPVARREIERHLFNGTLDIPVVRPQLGDSAGVIGAALLTVGTC</sequence>
<evidence type="ECO:0000313" key="3">
    <source>
        <dbReference type="Proteomes" id="UP000246278"/>
    </source>
</evidence>
<dbReference type="EMBL" id="PDNZ01000008">
    <property type="protein sequence ID" value="PWW81284.1"/>
    <property type="molecule type" value="Genomic_DNA"/>
</dbReference>
<dbReference type="GO" id="GO:0009384">
    <property type="term" value="F:N-acylmannosamine kinase activity"/>
    <property type="evidence" value="ECO:0007669"/>
    <property type="project" value="TreeGrafter"/>
</dbReference>
<gene>
    <name evidence="2" type="ORF">CR164_11125</name>
</gene>
<dbReference type="Gene3D" id="3.30.420.40">
    <property type="match status" value="2"/>
</dbReference>
<dbReference type="Proteomes" id="UP000246278">
    <property type="component" value="Unassembled WGS sequence"/>
</dbReference>
<keyword evidence="2" id="KW-0418">Kinase</keyword>
<accession>A0A317T3V5</accession>
<dbReference type="Pfam" id="PF00480">
    <property type="entry name" value="ROK"/>
    <property type="match status" value="1"/>
</dbReference>
<evidence type="ECO:0000256" key="1">
    <source>
        <dbReference type="ARBA" id="ARBA00006479"/>
    </source>
</evidence>